<dbReference type="InterPro" id="IPR001763">
    <property type="entry name" value="Rhodanese-like_dom"/>
</dbReference>
<organism evidence="2 3">
    <name type="scientific">Methyloversatilis universalis (strain ATCC BAA-1314 / DSM 25237 / JCM 13912 / CCUG 52030 / FAM5)</name>
    <dbReference type="NCBI Taxonomy" id="1000565"/>
    <lineage>
        <taxon>Bacteria</taxon>
        <taxon>Pseudomonadati</taxon>
        <taxon>Pseudomonadota</taxon>
        <taxon>Betaproteobacteria</taxon>
        <taxon>Nitrosomonadales</taxon>
        <taxon>Sterolibacteriaceae</taxon>
        <taxon>Methyloversatilis</taxon>
    </lineage>
</organism>
<gene>
    <name evidence="2" type="ORF">METUNv1_00080</name>
</gene>
<dbReference type="AlphaFoldDB" id="F5R7H4"/>
<evidence type="ECO:0000313" key="3">
    <source>
        <dbReference type="Proteomes" id="UP000005019"/>
    </source>
</evidence>
<dbReference type="PANTHER" id="PTHR45431:SF3">
    <property type="entry name" value="RHODANESE-LIKE DOMAIN-CONTAINING PROTEIN 15, CHLOROPLASTIC"/>
    <property type="match status" value="1"/>
</dbReference>
<dbReference type="EMBL" id="AFHG01000028">
    <property type="protein sequence ID" value="EGK73453.1"/>
    <property type="molecule type" value="Genomic_DNA"/>
</dbReference>
<dbReference type="eggNOG" id="COG0607">
    <property type="taxonomic scope" value="Bacteria"/>
</dbReference>
<dbReference type="RefSeq" id="WP_008057704.1">
    <property type="nucleotide sequence ID" value="NZ_AFHG01000028.1"/>
</dbReference>
<dbReference type="Gene3D" id="3.40.250.10">
    <property type="entry name" value="Rhodanese-like domain"/>
    <property type="match status" value="1"/>
</dbReference>
<keyword evidence="3" id="KW-1185">Reference proteome</keyword>
<dbReference type="Proteomes" id="UP000005019">
    <property type="component" value="Unassembled WGS sequence"/>
</dbReference>
<dbReference type="PROSITE" id="PS50206">
    <property type="entry name" value="RHODANESE_3"/>
    <property type="match status" value="1"/>
</dbReference>
<comment type="caution">
    <text evidence="2">The sequence shown here is derived from an EMBL/GenBank/DDBJ whole genome shotgun (WGS) entry which is preliminary data.</text>
</comment>
<dbReference type="PANTHER" id="PTHR45431">
    <property type="entry name" value="RHODANESE-LIKE DOMAIN-CONTAINING PROTEIN 15, CHLOROPLASTIC"/>
    <property type="match status" value="1"/>
</dbReference>
<dbReference type="CDD" id="cd01522">
    <property type="entry name" value="RHOD_1"/>
    <property type="match status" value="1"/>
</dbReference>
<dbReference type="OrthoDB" id="9815890at2"/>
<dbReference type="InterPro" id="IPR052367">
    <property type="entry name" value="Thiosulfate_ST/Rhodanese-like"/>
</dbReference>
<feature type="domain" description="Rhodanese" evidence="1">
    <location>
        <begin position="37"/>
        <end position="135"/>
    </location>
</feature>
<name>F5R7H4_METUF</name>
<dbReference type="SUPFAM" id="SSF52821">
    <property type="entry name" value="Rhodanese/Cell cycle control phosphatase"/>
    <property type="match status" value="1"/>
</dbReference>
<reference evidence="2 3" key="1">
    <citation type="journal article" date="2011" name="J. Bacteriol.">
        <title>Genome sequence of Methyloversatilis universalis FAM5T, a methylotrophic representative of the order Rhodocyclales.</title>
        <authorList>
            <person name="Kittichotirat W."/>
            <person name="Good N.M."/>
            <person name="Hall R."/>
            <person name="Bringel F."/>
            <person name="Lajus A."/>
            <person name="Medigue C."/>
            <person name="Smalley N.E."/>
            <person name="Beck D."/>
            <person name="Bumgarner R."/>
            <person name="Vuilleumier S."/>
            <person name="Kalyuzhnaya M.G."/>
        </authorList>
    </citation>
    <scope>NUCLEOTIDE SEQUENCE [LARGE SCALE GENOMIC DNA]</scope>
    <source>
        <strain evidence="3">ATCC BAA-1314 / JCM 13912 / FAM5</strain>
    </source>
</reference>
<sequence length="149" mass="16205">MTTLGHILGLARERAQQLQLPYAGALTPAEAWELLKLAPGARIVDVRTSAEWQWVGQVPDAVQIEWNLSNGQRNPDFMTQLKHQVDPETLVMFLCRSGGRSHGAATAAAASGYGNAYNILEGFEGDLDANGHRNSVGGWRKAGLPWRQG</sequence>
<dbReference type="InterPro" id="IPR036873">
    <property type="entry name" value="Rhodanese-like_dom_sf"/>
</dbReference>
<proteinExistence type="predicted"/>
<accession>F5R7H4</accession>
<protein>
    <submittedName>
        <fullName evidence="2">Rhodanese-like protein</fullName>
    </submittedName>
</protein>
<evidence type="ECO:0000313" key="2">
    <source>
        <dbReference type="EMBL" id="EGK73453.1"/>
    </source>
</evidence>
<dbReference type="Pfam" id="PF00581">
    <property type="entry name" value="Rhodanese"/>
    <property type="match status" value="1"/>
</dbReference>
<dbReference type="SMART" id="SM00450">
    <property type="entry name" value="RHOD"/>
    <property type="match status" value="1"/>
</dbReference>
<evidence type="ECO:0000259" key="1">
    <source>
        <dbReference type="PROSITE" id="PS50206"/>
    </source>
</evidence>
<dbReference type="STRING" id="1000565.METUNv1_00080"/>